<evidence type="ECO:0000313" key="4">
    <source>
        <dbReference type="EMBL" id="KAJ7339669.1"/>
    </source>
</evidence>
<dbReference type="Proteomes" id="UP001163046">
    <property type="component" value="Unassembled WGS sequence"/>
</dbReference>
<sequence length="365" mass="39462">MAAVGITAVLIGLGNIGASAGFSVAEKQKLDELNRKAQKLQEDVNTAGDLYDHIYYLVAVNLDRVKKALDKLPSDLLKKVTSNITVGKTSPTDVKAIAVLVKLLAPGPSSPSGSHWIPGIDPPPKTRGSGQVPPSEQAAAEEEMSELEETIALLRHDSANENEPIDPQSGPFEPVVPQNGDAIPARLTEVSSFSRTPTLDKVTQGLNIANAVFGLAGLATVIGLGVWTLDKLKSAIDDVEKKQTQVTAFLTAMENVLDEIATAAKIQTGTGYDDLTKMAGTWEQISQNCNSYQKSLYYAIRGYSMKNPTLNNVKTMVTNHSDPGMPFPDDAYPLTKTLADEIKSLFQQKKTDQDIVDFLQKRIQR</sequence>
<comment type="caution">
    <text evidence="4">The sequence shown here is derived from an EMBL/GenBank/DDBJ whole genome shotgun (WGS) entry which is preliminary data.</text>
</comment>
<feature type="chain" id="PRO_5040768900" evidence="3">
    <location>
        <begin position="22"/>
        <end position="365"/>
    </location>
</feature>
<keyword evidence="5" id="KW-1185">Reference proteome</keyword>
<gene>
    <name evidence="4" type="ORF">OS493_006077</name>
</gene>
<proteinExistence type="predicted"/>
<keyword evidence="1" id="KW-0175">Coiled coil</keyword>
<feature type="coiled-coil region" evidence="1">
    <location>
        <begin position="23"/>
        <end position="50"/>
    </location>
</feature>
<dbReference type="EMBL" id="MU827779">
    <property type="protein sequence ID" value="KAJ7339669.1"/>
    <property type="molecule type" value="Genomic_DNA"/>
</dbReference>
<feature type="region of interest" description="Disordered" evidence="2">
    <location>
        <begin position="108"/>
        <end position="143"/>
    </location>
</feature>
<evidence type="ECO:0000256" key="2">
    <source>
        <dbReference type="SAM" id="MobiDB-lite"/>
    </source>
</evidence>
<dbReference type="OrthoDB" id="5988582at2759"/>
<reference evidence="4" key="1">
    <citation type="submission" date="2023-01" db="EMBL/GenBank/DDBJ databases">
        <title>Genome assembly of the deep-sea coral Lophelia pertusa.</title>
        <authorList>
            <person name="Herrera S."/>
            <person name="Cordes E."/>
        </authorList>
    </citation>
    <scope>NUCLEOTIDE SEQUENCE</scope>
    <source>
        <strain evidence="4">USNM1676648</strain>
        <tissue evidence="4">Polyp</tissue>
    </source>
</reference>
<keyword evidence="3" id="KW-0732">Signal</keyword>
<evidence type="ECO:0000256" key="1">
    <source>
        <dbReference type="SAM" id="Coils"/>
    </source>
</evidence>
<organism evidence="4 5">
    <name type="scientific">Desmophyllum pertusum</name>
    <dbReference type="NCBI Taxonomy" id="174260"/>
    <lineage>
        <taxon>Eukaryota</taxon>
        <taxon>Metazoa</taxon>
        <taxon>Cnidaria</taxon>
        <taxon>Anthozoa</taxon>
        <taxon>Hexacorallia</taxon>
        <taxon>Scleractinia</taxon>
        <taxon>Caryophylliina</taxon>
        <taxon>Caryophylliidae</taxon>
        <taxon>Desmophyllum</taxon>
    </lineage>
</organism>
<feature type="signal peptide" evidence="3">
    <location>
        <begin position="1"/>
        <end position="21"/>
    </location>
</feature>
<name>A0A9X0CIJ8_9CNID</name>
<accession>A0A9X0CIJ8</accession>
<evidence type="ECO:0000256" key="3">
    <source>
        <dbReference type="SAM" id="SignalP"/>
    </source>
</evidence>
<protein>
    <submittedName>
        <fullName evidence="4">Uncharacterized protein</fullName>
    </submittedName>
</protein>
<evidence type="ECO:0000313" key="5">
    <source>
        <dbReference type="Proteomes" id="UP001163046"/>
    </source>
</evidence>
<dbReference type="AlphaFoldDB" id="A0A9X0CIJ8"/>